<evidence type="ECO:0000313" key="5">
    <source>
        <dbReference type="EMBL" id="KAL3401701.1"/>
    </source>
</evidence>
<dbReference type="Gene3D" id="2.60.40.10">
    <property type="entry name" value="Immunoglobulins"/>
    <property type="match status" value="1"/>
</dbReference>
<dbReference type="InterPro" id="IPR036865">
    <property type="entry name" value="CRAL-TRIO_dom_sf"/>
</dbReference>
<evidence type="ECO:0000259" key="4">
    <source>
        <dbReference type="PROSITE" id="PS50202"/>
    </source>
</evidence>
<dbReference type="InterPro" id="IPR036273">
    <property type="entry name" value="CRAL/TRIO_N_dom_sf"/>
</dbReference>
<dbReference type="SUPFAM" id="SSF52087">
    <property type="entry name" value="CRAL/TRIO domain"/>
    <property type="match status" value="1"/>
</dbReference>
<evidence type="ECO:0000256" key="1">
    <source>
        <dbReference type="SAM" id="MobiDB-lite"/>
    </source>
</evidence>
<dbReference type="InterPro" id="IPR013783">
    <property type="entry name" value="Ig-like_fold"/>
</dbReference>
<dbReference type="AlphaFoldDB" id="A0ABD2X990"/>
<dbReference type="Gene3D" id="3.40.525.10">
    <property type="entry name" value="CRAL-TRIO lipid binding domain"/>
    <property type="match status" value="1"/>
</dbReference>
<feature type="region of interest" description="Disordered" evidence="1">
    <location>
        <begin position="250"/>
        <end position="272"/>
    </location>
</feature>
<reference evidence="5 6" key="1">
    <citation type="journal article" date="2024" name="bioRxiv">
        <title>A reference genome for Trichogramma kaykai: A tiny desert-dwelling parasitoid wasp with competing sex-ratio distorters.</title>
        <authorList>
            <person name="Culotta J."/>
            <person name="Lindsey A.R."/>
        </authorList>
    </citation>
    <scope>NUCLEOTIDE SEQUENCE [LARGE SCALE GENOMIC DNA]</scope>
    <source>
        <strain evidence="5 6">KSX58</strain>
    </source>
</reference>
<dbReference type="CDD" id="cd00170">
    <property type="entry name" value="SEC14"/>
    <property type="match status" value="1"/>
</dbReference>
<comment type="caution">
    <text evidence="5">The sequence shown here is derived from an EMBL/GenBank/DDBJ whole genome shotgun (WGS) entry which is preliminary data.</text>
</comment>
<dbReference type="InterPro" id="IPR008962">
    <property type="entry name" value="PapD-like_sf"/>
</dbReference>
<keyword evidence="2" id="KW-1133">Transmembrane helix</keyword>
<dbReference type="SUPFAM" id="SSF49354">
    <property type="entry name" value="PapD-like"/>
    <property type="match status" value="1"/>
</dbReference>
<keyword evidence="2" id="KW-0812">Transmembrane</keyword>
<organism evidence="5 6">
    <name type="scientific">Trichogramma kaykai</name>
    <dbReference type="NCBI Taxonomy" id="54128"/>
    <lineage>
        <taxon>Eukaryota</taxon>
        <taxon>Metazoa</taxon>
        <taxon>Ecdysozoa</taxon>
        <taxon>Arthropoda</taxon>
        <taxon>Hexapoda</taxon>
        <taxon>Insecta</taxon>
        <taxon>Pterygota</taxon>
        <taxon>Neoptera</taxon>
        <taxon>Endopterygota</taxon>
        <taxon>Hymenoptera</taxon>
        <taxon>Apocrita</taxon>
        <taxon>Proctotrupomorpha</taxon>
        <taxon>Chalcidoidea</taxon>
        <taxon>Trichogrammatidae</taxon>
        <taxon>Trichogramma</taxon>
    </lineage>
</organism>
<gene>
    <name evidence="5" type="ORF">TKK_005067</name>
</gene>
<feature type="domain" description="CRAL-TRIO" evidence="3">
    <location>
        <begin position="79"/>
        <end position="236"/>
    </location>
</feature>
<feature type="domain" description="MSP" evidence="4">
    <location>
        <begin position="278"/>
        <end position="398"/>
    </location>
</feature>
<dbReference type="InterPro" id="IPR001251">
    <property type="entry name" value="CRAL-TRIO_dom"/>
</dbReference>
<dbReference type="Pfam" id="PF00635">
    <property type="entry name" value="Motile_Sperm"/>
    <property type="match status" value="1"/>
</dbReference>
<name>A0ABD2X990_9HYME</name>
<protein>
    <recommendedName>
        <fullName evidence="7">Motile sperm domain-containing protein 2</fullName>
    </recommendedName>
</protein>
<evidence type="ECO:0000313" key="6">
    <source>
        <dbReference type="Proteomes" id="UP001627154"/>
    </source>
</evidence>
<evidence type="ECO:0008006" key="7">
    <source>
        <dbReference type="Google" id="ProtNLM"/>
    </source>
</evidence>
<feature type="transmembrane region" description="Helical" evidence="2">
    <location>
        <begin position="446"/>
        <end position="466"/>
    </location>
</feature>
<keyword evidence="2" id="KW-0472">Membrane</keyword>
<accession>A0ABD2X990</accession>
<dbReference type="Proteomes" id="UP001627154">
    <property type="component" value="Unassembled WGS sequence"/>
</dbReference>
<sequence>MSETSERIAELREKFFEKLREEGPPSGRDFHPADINRVKTDDWLKRFLDHHENNVTEALKMLWDTCEWRRDFGTNDITENNVRRDYLEDGVCFGYGKDIDGKKLFVIKSKLHTKGSRDFNELQRCIVYWFERLEREGNGDQISLFFDMIDSGISNMDMELTKYLIGLFKNYYPNFLNYIIILEMPWVLNAAFNIIKTWLPAKAIPKIKNVKRNTLDNFVDPNDALKCWGGNNDFAFIFLPERQIGMSNGKGDKNVHFNSSTPDSPNSDFGDQSKREKLLTVEPDILIFKKIGSEITGTITLKNNTADKSVSYKIKTTSPEKFKVRPCTGTLPYSETTAVTITMQPGYETRNLLPNDKFLIMCLPIKNSQKFTNQELVEFWKSYGSQAEQHRLMCKDANGSSDGLKSILVNSGAYGGDQSLNSLFSKISRLEEHNTKIENNLNSVKHFLFVSVTIILLLLGCIVYLLTNNSEFNFKNLRLKNVTDSVLSYKEEF</sequence>
<dbReference type="PROSITE" id="PS50202">
    <property type="entry name" value="MSP"/>
    <property type="match status" value="1"/>
</dbReference>
<dbReference type="SUPFAM" id="SSF46938">
    <property type="entry name" value="CRAL/TRIO N-terminal domain"/>
    <property type="match status" value="1"/>
</dbReference>
<feature type="compositionally biased region" description="Polar residues" evidence="1">
    <location>
        <begin position="256"/>
        <end position="270"/>
    </location>
</feature>
<dbReference type="PANTHER" id="PTHR46384:SF1">
    <property type="entry name" value="MOTILE SPERM DOMAIN-CONTAINING PROTEIN 2"/>
    <property type="match status" value="1"/>
</dbReference>
<keyword evidence="6" id="KW-1185">Reference proteome</keyword>
<dbReference type="InterPro" id="IPR053012">
    <property type="entry name" value="ER-organelle_contact"/>
</dbReference>
<proteinExistence type="predicted"/>
<evidence type="ECO:0000259" key="3">
    <source>
        <dbReference type="PROSITE" id="PS50191"/>
    </source>
</evidence>
<evidence type="ECO:0000256" key="2">
    <source>
        <dbReference type="SAM" id="Phobius"/>
    </source>
</evidence>
<dbReference type="PANTHER" id="PTHR46384">
    <property type="entry name" value="MOTILE SPERM DOMAIN-CONTAINING PROTEIN 2"/>
    <property type="match status" value="1"/>
</dbReference>
<dbReference type="Pfam" id="PF00650">
    <property type="entry name" value="CRAL_TRIO"/>
    <property type="match status" value="1"/>
</dbReference>
<dbReference type="EMBL" id="JBJJXI010000043">
    <property type="protein sequence ID" value="KAL3401701.1"/>
    <property type="molecule type" value="Genomic_DNA"/>
</dbReference>
<dbReference type="InterPro" id="IPR000535">
    <property type="entry name" value="MSP_dom"/>
</dbReference>
<dbReference type="SMART" id="SM00516">
    <property type="entry name" value="SEC14"/>
    <property type="match status" value="1"/>
</dbReference>
<dbReference type="PROSITE" id="PS50191">
    <property type="entry name" value="CRAL_TRIO"/>
    <property type="match status" value="1"/>
</dbReference>